<comment type="caution">
    <text evidence="1">The sequence shown here is derived from an EMBL/GenBank/DDBJ whole genome shotgun (WGS) entry which is preliminary data.</text>
</comment>
<dbReference type="EMBL" id="JAVIAC010000007">
    <property type="protein sequence ID" value="MDQ7953127.1"/>
    <property type="molecule type" value="Genomic_DNA"/>
</dbReference>
<dbReference type="AlphaFoldDB" id="A0AAP5FB22"/>
<organism evidence="1 2">
    <name type="scientific">Stenotrophomonas geniculata</name>
    <dbReference type="NCBI Taxonomy" id="86188"/>
    <lineage>
        <taxon>Bacteria</taxon>
        <taxon>Pseudomonadati</taxon>
        <taxon>Pseudomonadota</taxon>
        <taxon>Gammaproteobacteria</taxon>
        <taxon>Lysobacterales</taxon>
        <taxon>Lysobacteraceae</taxon>
        <taxon>Stenotrophomonas</taxon>
    </lineage>
</organism>
<accession>A0AAP5FB22</accession>
<gene>
    <name evidence="1" type="ORF">Q0031_15195</name>
</gene>
<dbReference type="RefSeq" id="WP_305730492.1">
    <property type="nucleotide sequence ID" value="NZ_JAUZEA010000007.1"/>
</dbReference>
<evidence type="ECO:0000313" key="2">
    <source>
        <dbReference type="Proteomes" id="UP001240529"/>
    </source>
</evidence>
<proteinExistence type="predicted"/>
<name>A0AAP5FB22_9GAMM</name>
<dbReference type="Proteomes" id="UP001240529">
    <property type="component" value="Unassembled WGS sequence"/>
</dbReference>
<evidence type="ECO:0000313" key="1">
    <source>
        <dbReference type="EMBL" id="MDQ7953127.1"/>
    </source>
</evidence>
<reference evidence="1" key="1">
    <citation type="submission" date="2023-07" db="EMBL/GenBank/DDBJ databases">
        <authorList>
            <person name="Shahid S."/>
            <person name="Akbar M.Y."/>
            <person name="Ajmal W."/>
            <person name="Ansari A."/>
            <person name="Ghazanfar S."/>
        </authorList>
    </citation>
    <scope>NUCLEOTIDE SEQUENCE</scope>
    <source>
        <strain evidence="1">NIGAB</strain>
    </source>
</reference>
<protein>
    <submittedName>
        <fullName evidence="1">Uncharacterized protein</fullName>
    </submittedName>
</protein>
<sequence>MADEDLYFEETALTPEDIYPPFRRFVAERHEDGLLFSVATDQTEVEGHFNDFEIIDMVDLALMQHRSIWIGS</sequence>